<keyword evidence="1 2" id="KW-0378">Hydrolase</keyword>
<proteinExistence type="predicted"/>
<dbReference type="SUPFAM" id="SSF53474">
    <property type="entry name" value="alpha/beta-Hydrolases"/>
    <property type="match status" value="1"/>
</dbReference>
<protein>
    <submittedName>
        <fullName evidence="2">Alpha/beta-hydrolase</fullName>
    </submittedName>
</protein>
<accession>A0A6A6QGX1</accession>
<dbReference type="PANTHER" id="PTHR22946:SF12">
    <property type="entry name" value="CONIDIAL PIGMENT BIOSYNTHESIS PROTEIN AYG1 (AFU_ORTHOLOGUE AFUA_2G17550)"/>
    <property type="match status" value="1"/>
</dbReference>
<gene>
    <name evidence="2" type="ORF">BU16DRAFT_584880</name>
</gene>
<dbReference type="EMBL" id="MU004195">
    <property type="protein sequence ID" value="KAF2491665.1"/>
    <property type="molecule type" value="Genomic_DNA"/>
</dbReference>
<dbReference type="InterPro" id="IPR010520">
    <property type="entry name" value="FrsA-like"/>
</dbReference>
<evidence type="ECO:0000256" key="1">
    <source>
        <dbReference type="ARBA" id="ARBA00022801"/>
    </source>
</evidence>
<name>A0A6A6QGX1_9PEZI</name>
<reference evidence="2" key="1">
    <citation type="journal article" date="2020" name="Stud. Mycol.">
        <title>101 Dothideomycetes genomes: a test case for predicting lifestyles and emergence of pathogens.</title>
        <authorList>
            <person name="Haridas S."/>
            <person name="Albert R."/>
            <person name="Binder M."/>
            <person name="Bloem J."/>
            <person name="Labutti K."/>
            <person name="Salamov A."/>
            <person name="Andreopoulos B."/>
            <person name="Baker S."/>
            <person name="Barry K."/>
            <person name="Bills G."/>
            <person name="Bluhm B."/>
            <person name="Cannon C."/>
            <person name="Castanera R."/>
            <person name="Culley D."/>
            <person name="Daum C."/>
            <person name="Ezra D."/>
            <person name="Gonzalez J."/>
            <person name="Henrissat B."/>
            <person name="Kuo A."/>
            <person name="Liang C."/>
            <person name="Lipzen A."/>
            <person name="Lutzoni F."/>
            <person name="Magnuson J."/>
            <person name="Mondo S."/>
            <person name="Nolan M."/>
            <person name="Ohm R."/>
            <person name="Pangilinan J."/>
            <person name="Park H.-J."/>
            <person name="Ramirez L."/>
            <person name="Alfaro M."/>
            <person name="Sun H."/>
            <person name="Tritt A."/>
            <person name="Yoshinaga Y."/>
            <person name="Zwiers L.-H."/>
            <person name="Turgeon B."/>
            <person name="Goodwin S."/>
            <person name="Spatafora J."/>
            <person name="Crous P."/>
            <person name="Grigoriev I."/>
        </authorList>
    </citation>
    <scope>NUCLEOTIDE SEQUENCE</scope>
    <source>
        <strain evidence="2">CBS 269.34</strain>
    </source>
</reference>
<dbReference type="FunFam" id="3.40.50.1820:FF:000145">
    <property type="entry name" value="Pigment biosynthesis protein"/>
    <property type="match status" value="1"/>
</dbReference>
<dbReference type="OrthoDB" id="5409895at2759"/>
<sequence length="406" mass="45289">MPTNWILGDLFTKDYGHAGSIAKLWEQRWLFPCKRGVYPFHDGVFEDFEGIFNHLISENINDPYSDEYTSAFLPTADALVEKAEAAEKSDRPLAIQFYKRANAVYRLARFPYISGDLKKQVFETQKRAYLRGASLWDIPVTEKVIKHNHASTGDGDAIPVYLRIPPTASKTSPCPVVLLITGLDGHRPDNTERTEEHLKRGWATVICDIPGTTVDCPASKTDPLAPDRLFTSILEWIAAQEQLDSKKVLAWGLSAGGYYAIRLAHTHASSLAGSVGHGAGTHHYIGREWLEQIGKHEYPFGLERAYCEKYGYGSFEEMKEKCQKTFSLVSGEGEGVAVVAKELPSCRLLLVNGVLDGCMPIEDSMLLMEYGTPKEGRFVQGRAHMGYPEANSYVYPWMESILGTAK</sequence>
<dbReference type="InterPro" id="IPR050261">
    <property type="entry name" value="FrsA_esterase"/>
</dbReference>
<dbReference type="Pfam" id="PF06500">
    <property type="entry name" value="FrsA-like"/>
    <property type="match status" value="1"/>
</dbReference>
<dbReference type="GO" id="GO:0016787">
    <property type="term" value="F:hydrolase activity"/>
    <property type="evidence" value="ECO:0007669"/>
    <property type="project" value="UniProtKB-KW"/>
</dbReference>
<evidence type="ECO:0000313" key="2">
    <source>
        <dbReference type="EMBL" id="KAF2491665.1"/>
    </source>
</evidence>
<dbReference type="Proteomes" id="UP000799750">
    <property type="component" value="Unassembled WGS sequence"/>
</dbReference>
<dbReference type="PANTHER" id="PTHR22946">
    <property type="entry name" value="DIENELACTONE HYDROLASE DOMAIN-CONTAINING PROTEIN-RELATED"/>
    <property type="match status" value="1"/>
</dbReference>
<evidence type="ECO:0000313" key="3">
    <source>
        <dbReference type="Proteomes" id="UP000799750"/>
    </source>
</evidence>
<keyword evidence="3" id="KW-1185">Reference proteome</keyword>
<dbReference type="Gene3D" id="3.40.50.1820">
    <property type="entry name" value="alpha/beta hydrolase"/>
    <property type="match status" value="1"/>
</dbReference>
<dbReference type="AlphaFoldDB" id="A0A6A6QGX1"/>
<organism evidence="2 3">
    <name type="scientific">Lophium mytilinum</name>
    <dbReference type="NCBI Taxonomy" id="390894"/>
    <lineage>
        <taxon>Eukaryota</taxon>
        <taxon>Fungi</taxon>
        <taxon>Dikarya</taxon>
        <taxon>Ascomycota</taxon>
        <taxon>Pezizomycotina</taxon>
        <taxon>Dothideomycetes</taxon>
        <taxon>Pleosporomycetidae</taxon>
        <taxon>Mytilinidiales</taxon>
        <taxon>Mytilinidiaceae</taxon>
        <taxon>Lophium</taxon>
    </lineage>
</organism>
<dbReference type="InterPro" id="IPR029058">
    <property type="entry name" value="AB_hydrolase_fold"/>
</dbReference>